<evidence type="ECO:0000313" key="4">
    <source>
        <dbReference type="Proteomes" id="UP000501237"/>
    </source>
</evidence>
<dbReference type="Proteomes" id="UP000501237">
    <property type="component" value="Chromosome"/>
</dbReference>
<organism evidence="3 4">
    <name type="scientific">Metapseudomonas otitidis</name>
    <dbReference type="NCBI Taxonomy" id="319939"/>
    <lineage>
        <taxon>Bacteria</taxon>
        <taxon>Pseudomonadati</taxon>
        <taxon>Pseudomonadota</taxon>
        <taxon>Gammaproteobacteria</taxon>
        <taxon>Pseudomonadales</taxon>
        <taxon>Pseudomonadaceae</taxon>
        <taxon>Metapseudomonas</taxon>
    </lineage>
</organism>
<evidence type="ECO:0000259" key="2">
    <source>
        <dbReference type="SMART" id="SM00922"/>
    </source>
</evidence>
<accession>A0A679GGE8</accession>
<name>A0A679GGE8_9GAMM</name>
<dbReference type="SUPFAM" id="SSF54826">
    <property type="entry name" value="Enolase N-terminal domain-like"/>
    <property type="match status" value="1"/>
</dbReference>
<dbReference type="GO" id="GO:0016829">
    <property type="term" value="F:lyase activity"/>
    <property type="evidence" value="ECO:0007669"/>
    <property type="project" value="UniProtKB-KW"/>
</dbReference>
<reference evidence="3 4" key="1">
    <citation type="journal article" date="2020" name="Microbiol. Resour. Announc.">
        <title>Complete genome sequence of Pseudomonas otitidis strain MrB4, isolated from Lake Biwa in Japan.</title>
        <authorList>
            <person name="Miyazaki K."/>
            <person name="Hase E."/>
            <person name="Maruya T."/>
        </authorList>
    </citation>
    <scope>NUCLEOTIDE SEQUENCE [LARGE SCALE GENOMIC DNA]</scope>
    <source>
        <strain evidence="3 4">MrB4</strain>
    </source>
</reference>
<sequence>MKIISLETHVVAVPPPHIGGMYWLFVTLRTDCGIEGVGEVYAATFGPQAMVPVIEDVFARYLLEQDPHHIERFFRRAYSSGFTQRPDLTMMGVVSGLEMACWDIIGKAAGKPVHELLGGLVNERLRTYTYLYPKNARGEYDYDDPDLAAECAVAYRDQGFTALKFDPAGPYTAFSGHQLSLEVMDRCETFCRKIRDAVGNRCDLLFGTHGQMVPSSAIRLAQRLEKYDPLWFEEPVPPGQEQAMGQVAAKTSIPIASGERLTTKYEFHRLLTDGGVSILQMNLGRCGGLLEAKKIAALAEVHYAQIAPHLYNGPIGAAASFQLAACTPNFLIQESIETWGGFHAEVLKKPLHWEDGYVIPSREPGLGVELDMDVVRRHSPYTGERLHLQMAPDPVDVRDTAPAKG</sequence>
<evidence type="ECO:0000313" key="3">
    <source>
        <dbReference type="EMBL" id="BCA29155.1"/>
    </source>
</evidence>
<dbReference type="RefSeq" id="WP_172433856.1">
    <property type="nucleotide sequence ID" value="NZ_AP022642.1"/>
</dbReference>
<dbReference type="Gene3D" id="3.20.20.120">
    <property type="entry name" value="Enolase-like C-terminal domain"/>
    <property type="match status" value="1"/>
</dbReference>
<evidence type="ECO:0000256" key="1">
    <source>
        <dbReference type="ARBA" id="ARBA00023239"/>
    </source>
</evidence>
<dbReference type="InterPro" id="IPR013341">
    <property type="entry name" value="Mandelate_racemase_N_dom"/>
</dbReference>
<dbReference type="InterPro" id="IPR029065">
    <property type="entry name" value="Enolase_C-like"/>
</dbReference>
<feature type="domain" description="Mandelate racemase/muconate lactonizing enzyme C-terminal" evidence="2">
    <location>
        <begin position="145"/>
        <end position="254"/>
    </location>
</feature>
<keyword evidence="1" id="KW-0456">Lyase</keyword>
<dbReference type="GO" id="GO:0016853">
    <property type="term" value="F:isomerase activity"/>
    <property type="evidence" value="ECO:0007669"/>
    <property type="project" value="UniProtKB-KW"/>
</dbReference>
<dbReference type="EMBL" id="AP022642">
    <property type="protein sequence ID" value="BCA29155.1"/>
    <property type="molecule type" value="Genomic_DNA"/>
</dbReference>
<dbReference type="SUPFAM" id="SSF51604">
    <property type="entry name" value="Enolase C-terminal domain-like"/>
    <property type="match status" value="1"/>
</dbReference>
<dbReference type="CDD" id="cd03316">
    <property type="entry name" value="MR_like"/>
    <property type="match status" value="1"/>
</dbReference>
<protein>
    <submittedName>
        <fullName evidence="3">Isomerase</fullName>
    </submittedName>
</protein>
<dbReference type="InterPro" id="IPR013342">
    <property type="entry name" value="Mandelate_racemase_C"/>
</dbReference>
<dbReference type="Gene3D" id="3.30.390.10">
    <property type="entry name" value="Enolase-like, N-terminal domain"/>
    <property type="match status" value="1"/>
</dbReference>
<proteinExistence type="predicted"/>
<dbReference type="AlphaFoldDB" id="A0A679GGE8"/>
<dbReference type="SMART" id="SM00922">
    <property type="entry name" value="MR_MLE"/>
    <property type="match status" value="1"/>
</dbReference>
<dbReference type="InterPro" id="IPR029017">
    <property type="entry name" value="Enolase-like_N"/>
</dbReference>
<dbReference type="GeneID" id="57398345"/>
<dbReference type="KEGG" id="poj:PtoMrB4_31320"/>
<dbReference type="Pfam" id="PF02746">
    <property type="entry name" value="MR_MLE_N"/>
    <property type="match status" value="1"/>
</dbReference>
<dbReference type="Pfam" id="PF13378">
    <property type="entry name" value="MR_MLE_C"/>
    <property type="match status" value="1"/>
</dbReference>
<dbReference type="PANTHER" id="PTHR48080:SF2">
    <property type="entry name" value="D-GALACTONATE DEHYDRATASE"/>
    <property type="match status" value="1"/>
</dbReference>
<dbReference type="PANTHER" id="PTHR48080">
    <property type="entry name" value="D-GALACTONATE DEHYDRATASE-RELATED"/>
    <property type="match status" value="1"/>
</dbReference>
<dbReference type="InterPro" id="IPR036849">
    <property type="entry name" value="Enolase-like_C_sf"/>
</dbReference>
<gene>
    <name evidence="3" type="ORF">PtoMrB4_31320</name>
</gene>
<dbReference type="InterPro" id="IPR034593">
    <property type="entry name" value="DgoD-like"/>
</dbReference>
<keyword evidence="3" id="KW-0413">Isomerase</keyword>